<protein>
    <submittedName>
        <fullName evidence="1">Uncharacterized protein</fullName>
    </submittedName>
</protein>
<sequence>MRGEYHGTSIGDGREASKSPVSLAADCHPVYTDLSQIVLLAGWVANVGRTDVRTVALERKNQNGAIKTQ</sequence>
<reference evidence="1 2" key="1">
    <citation type="submission" date="2021-02" db="EMBL/GenBank/DDBJ databases">
        <authorList>
            <person name="Vanwijnsberghe S."/>
        </authorList>
    </citation>
    <scope>NUCLEOTIDE SEQUENCE [LARGE SCALE GENOMIC DNA]</scope>
    <source>
        <strain evidence="1 2">LMG 31837</strain>
    </source>
</reference>
<dbReference type="RefSeq" id="WP_211614888.1">
    <property type="nucleotide sequence ID" value="NZ_CAJNBK010000022.1"/>
</dbReference>
<gene>
    <name evidence="1" type="ORF">R69888_05487</name>
</gene>
<evidence type="ECO:0000313" key="1">
    <source>
        <dbReference type="EMBL" id="CAE6807250.1"/>
    </source>
</evidence>
<name>A0ABM8SG01_9BURK</name>
<organism evidence="1 2">
    <name type="scientific">Paraburkholderia haematera</name>
    <dbReference type="NCBI Taxonomy" id="2793077"/>
    <lineage>
        <taxon>Bacteria</taxon>
        <taxon>Pseudomonadati</taxon>
        <taxon>Pseudomonadota</taxon>
        <taxon>Betaproteobacteria</taxon>
        <taxon>Burkholderiales</taxon>
        <taxon>Burkholderiaceae</taxon>
        <taxon>Paraburkholderia</taxon>
    </lineage>
</organism>
<dbReference type="EMBL" id="CAJNBK010000022">
    <property type="protein sequence ID" value="CAE6807250.1"/>
    <property type="molecule type" value="Genomic_DNA"/>
</dbReference>
<evidence type="ECO:0000313" key="2">
    <source>
        <dbReference type="Proteomes" id="UP000672526"/>
    </source>
</evidence>
<accession>A0ABM8SG01</accession>
<comment type="caution">
    <text evidence="1">The sequence shown here is derived from an EMBL/GenBank/DDBJ whole genome shotgun (WGS) entry which is preliminary data.</text>
</comment>
<proteinExistence type="predicted"/>
<dbReference type="Proteomes" id="UP000672526">
    <property type="component" value="Unassembled WGS sequence"/>
</dbReference>
<keyword evidence="2" id="KW-1185">Reference proteome</keyword>